<organism evidence="2 3">
    <name type="scientific">Stygiolobus azoricus</name>
    <dbReference type="NCBI Taxonomy" id="41675"/>
    <lineage>
        <taxon>Archaea</taxon>
        <taxon>Thermoproteota</taxon>
        <taxon>Thermoprotei</taxon>
        <taxon>Sulfolobales</taxon>
        <taxon>Sulfolobaceae</taxon>
        <taxon>Stygiolobus</taxon>
    </lineage>
</organism>
<evidence type="ECO:0000256" key="1">
    <source>
        <dbReference type="SAM" id="Coils"/>
    </source>
</evidence>
<reference evidence="2 3" key="1">
    <citation type="submission" date="2019-10" db="EMBL/GenBank/DDBJ databases">
        <title>Genome Sequences from Six Type Strain Members of the Archaeal Family Sulfolobaceae: Acidianus ambivalens, Acidianus infernus, Metallosphaera prunae, Stygiolobus azoricus, Sulfolobus metallicus, and Sulfurisphaera ohwakuensis.</title>
        <authorList>
            <person name="Counts J.A."/>
            <person name="Kelly R.M."/>
        </authorList>
    </citation>
    <scope>NUCLEOTIDE SEQUENCE [LARGE SCALE GENOMIC DNA]</scope>
    <source>
        <strain evidence="2 3">FC6</strain>
    </source>
</reference>
<evidence type="ECO:0000313" key="3">
    <source>
        <dbReference type="Proteomes" id="UP000423396"/>
    </source>
</evidence>
<dbReference type="Proteomes" id="UP000423396">
    <property type="component" value="Chromosome"/>
</dbReference>
<keyword evidence="1" id="KW-0175">Coiled coil</keyword>
<dbReference type="EMBL" id="CP045483">
    <property type="protein sequence ID" value="QGR18554.1"/>
    <property type="molecule type" value="Genomic_DNA"/>
</dbReference>
<feature type="coiled-coil region" evidence="1">
    <location>
        <begin position="180"/>
        <end position="207"/>
    </location>
</feature>
<dbReference type="AlphaFoldDB" id="A0A650CL02"/>
<sequence>MLSSVIQNCILLTLQKVSVNFCNVYSLEVWDKLVKGKTGNFVIVGRSEGERGEIKWYDHEVKGRLTLRIDRGTLKAYFQNEEKTINLLDLGYIYTWVSEKISSSNRYIGLCQTSKRRGRIEVTVVKGIDVYTSLDKEKIDFILTQIFGEGVKLLKVVVSDDFKHVYLQFFRNGVYWFSEMERLALKHQSLTKELIDLKKEIMSILNR</sequence>
<protein>
    <submittedName>
        <fullName evidence="2">Uncharacterized protein</fullName>
    </submittedName>
</protein>
<keyword evidence="3" id="KW-1185">Reference proteome</keyword>
<evidence type="ECO:0000313" key="2">
    <source>
        <dbReference type="EMBL" id="QGR18554.1"/>
    </source>
</evidence>
<gene>
    <name evidence="2" type="ORF">D1868_00110</name>
</gene>
<proteinExistence type="predicted"/>
<dbReference type="KEGG" id="sazo:D1868_00110"/>
<name>A0A650CL02_9CREN</name>
<accession>A0A650CL02</accession>